<dbReference type="PANTHER" id="PTHR43248">
    <property type="entry name" value="2-SUCCINYL-6-HYDROXY-2,4-CYCLOHEXADIENE-1-CARBOXYLATE SYNTHASE"/>
    <property type="match status" value="1"/>
</dbReference>
<evidence type="ECO:0000256" key="1">
    <source>
        <dbReference type="ARBA" id="ARBA00010088"/>
    </source>
</evidence>
<comment type="similarity">
    <text evidence="1">Belongs to the peptidase S33 family.</text>
</comment>
<evidence type="ECO:0000313" key="6">
    <source>
        <dbReference type="EMBL" id="MCK2217240.1"/>
    </source>
</evidence>
<feature type="compositionally biased region" description="Low complexity" evidence="3">
    <location>
        <begin position="38"/>
        <end position="53"/>
    </location>
</feature>
<dbReference type="GO" id="GO:0016787">
    <property type="term" value="F:hydrolase activity"/>
    <property type="evidence" value="ECO:0007669"/>
    <property type="project" value="UniProtKB-KW"/>
</dbReference>
<gene>
    <name evidence="6" type="ORF">MF672_026135</name>
</gene>
<accession>A0ABT0FY58</accession>
<sequence length="532" mass="56095">MTYRTTVPALALALAGLVAHPAVAAAAVNPSPSPSPSPSTSTSTSTSTVAPSVQWKPCPSYSDEVARALGATTEAKLAAFRGLMKRLECGTVSVPLNHGDPAGRRIDIAVTRLAATDRARRLGAISILPGGPGGSGYLDAVLRVVPSNERMAGLNERYDLIGFDPRGVGYSTKVACVLPMGGPAEPGPLTKETARTLYDAQVAANQECAGSDPAFIGQLTTENVARDLDLVRAALGESRFNLLGFSWGTYLGMAYRSRYPGRTGRAFLDSVAPPVLNVEQHAEGYTEATERNFGRMAAWLAGHDGTYGLGATAREVREQVAKLIRAYDRSPRTYSDLQRPVDGSVVADLAARASVDWARAGKALAELRTATGATAPPTVKELIGAPMTRTPVPGMPELSNGTMNLATVCNEDSSRAGFDSAWSTYQQILRRYPVTGRAAPLPVLCSGWPLPVQRTTLRRSGGSLVLAGHLYEFMSPYEGVLRSWHAVGGTVYTVADDVHVSATRVAGCAADVARYFETGRIGKGCAGMPSPS</sequence>
<dbReference type="EMBL" id="JAKRKC020000001">
    <property type="protein sequence ID" value="MCK2217240.1"/>
    <property type="molecule type" value="Genomic_DNA"/>
</dbReference>
<dbReference type="RefSeq" id="WP_242380338.1">
    <property type="nucleotide sequence ID" value="NZ_JAKRKC020000001.1"/>
</dbReference>
<evidence type="ECO:0000259" key="5">
    <source>
        <dbReference type="Pfam" id="PF00561"/>
    </source>
</evidence>
<feature type="chain" id="PRO_5045955882" evidence="4">
    <location>
        <begin position="25"/>
        <end position="532"/>
    </location>
</feature>
<keyword evidence="7" id="KW-1185">Reference proteome</keyword>
<dbReference type="PANTHER" id="PTHR43248:SF25">
    <property type="entry name" value="AB HYDROLASE-1 DOMAIN-CONTAINING PROTEIN-RELATED"/>
    <property type="match status" value="1"/>
</dbReference>
<dbReference type="InterPro" id="IPR029058">
    <property type="entry name" value="AB_hydrolase_fold"/>
</dbReference>
<name>A0ABT0FY58_9ACTN</name>
<dbReference type="SUPFAM" id="SSF53474">
    <property type="entry name" value="alpha/beta-Hydrolases"/>
    <property type="match status" value="1"/>
</dbReference>
<keyword evidence="4" id="KW-0732">Signal</keyword>
<dbReference type="Proteomes" id="UP001317259">
    <property type="component" value="Unassembled WGS sequence"/>
</dbReference>
<feature type="signal peptide" evidence="4">
    <location>
        <begin position="1"/>
        <end position="24"/>
    </location>
</feature>
<dbReference type="InterPro" id="IPR000073">
    <property type="entry name" value="AB_hydrolase_1"/>
</dbReference>
<feature type="domain" description="AB hydrolase-1" evidence="5">
    <location>
        <begin position="127"/>
        <end position="277"/>
    </location>
</feature>
<protein>
    <submittedName>
        <fullName evidence="6">Alpha/beta hydrolase</fullName>
    </submittedName>
</protein>
<dbReference type="InterPro" id="IPR051601">
    <property type="entry name" value="Serine_prot/Carboxylest_S33"/>
</dbReference>
<evidence type="ECO:0000256" key="4">
    <source>
        <dbReference type="SAM" id="SignalP"/>
    </source>
</evidence>
<dbReference type="Gene3D" id="3.40.50.1820">
    <property type="entry name" value="alpha/beta hydrolase"/>
    <property type="match status" value="1"/>
</dbReference>
<comment type="caution">
    <text evidence="6">The sequence shown here is derived from an EMBL/GenBank/DDBJ whole genome shotgun (WGS) entry which is preliminary data.</text>
</comment>
<evidence type="ECO:0000256" key="3">
    <source>
        <dbReference type="SAM" id="MobiDB-lite"/>
    </source>
</evidence>
<keyword evidence="2 6" id="KW-0378">Hydrolase</keyword>
<evidence type="ECO:0000313" key="7">
    <source>
        <dbReference type="Proteomes" id="UP001317259"/>
    </source>
</evidence>
<dbReference type="Pfam" id="PF00561">
    <property type="entry name" value="Abhydrolase_1"/>
    <property type="match status" value="1"/>
</dbReference>
<feature type="region of interest" description="Disordered" evidence="3">
    <location>
        <begin position="27"/>
        <end position="54"/>
    </location>
</feature>
<proteinExistence type="inferred from homology"/>
<evidence type="ECO:0000256" key="2">
    <source>
        <dbReference type="ARBA" id="ARBA00022801"/>
    </source>
</evidence>
<organism evidence="6 7">
    <name type="scientific">Actinomadura luzonensis</name>
    <dbReference type="NCBI Taxonomy" id="2805427"/>
    <lineage>
        <taxon>Bacteria</taxon>
        <taxon>Bacillati</taxon>
        <taxon>Actinomycetota</taxon>
        <taxon>Actinomycetes</taxon>
        <taxon>Streptosporangiales</taxon>
        <taxon>Thermomonosporaceae</taxon>
        <taxon>Actinomadura</taxon>
    </lineage>
</organism>
<reference evidence="6 7" key="1">
    <citation type="submission" date="2022-04" db="EMBL/GenBank/DDBJ databases">
        <title>Genome draft of Actinomadura sp. ATCC 31491.</title>
        <authorList>
            <person name="Shi X."/>
            <person name="Du Y."/>
        </authorList>
    </citation>
    <scope>NUCLEOTIDE SEQUENCE [LARGE SCALE GENOMIC DNA]</scope>
    <source>
        <strain evidence="6 7">ATCC 31491</strain>
    </source>
</reference>